<evidence type="ECO:0000313" key="6">
    <source>
        <dbReference type="Proteomes" id="UP000472320"/>
    </source>
</evidence>
<keyword evidence="1" id="KW-0813">Transport</keyword>
<dbReference type="OrthoDB" id="25954at2"/>
<accession>A0A6L6QL43</accession>
<dbReference type="InterPro" id="IPR009050">
    <property type="entry name" value="Globin-like_sf"/>
</dbReference>
<gene>
    <name evidence="5" type="ORF">GM658_17450</name>
</gene>
<sequence>MTLPLTQESIATLVHEFYEGVRADPELGPVFNAAIGDWEPHLARMVEFWSTTMLGTKSFQGNVYGKHMALPGVQPQHFQRWLALFQQTVDRLFEPAVAEEFRIVASRIAQSLQYGFFGQVHFS</sequence>
<keyword evidence="4" id="KW-0408">Iron</keyword>
<keyword evidence="3" id="KW-0479">Metal-binding</keyword>
<organism evidence="5 6">
    <name type="scientific">Massilia eburnea</name>
    <dbReference type="NCBI Taxonomy" id="1776165"/>
    <lineage>
        <taxon>Bacteria</taxon>
        <taxon>Pseudomonadati</taxon>
        <taxon>Pseudomonadota</taxon>
        <taxon>Betaproteobacteria</taxon>
        <taxon>Burkholderiales</taxon>
        <taxon>Oxalobacteraceae</taxon>
        <taxon>Telluria group</taxon>
        <taxon>Massilia</taxon>
    </lineage>
</organism>
<comment type="caution">
    <text evidence="5">The sequence shown here is derived from an EMBL/GenBank/DDBJ whole genome shotgun (WGS) entry which is preliminary data.</text>
</comment>
<dbReference type="InterPro" id="IPR012292">
    <property type="entry name" value="Globin/Proto"/>
</dbReference>
<name>A0A6L6QL43_9BURK</name>
<dbReference type="EMBL" id="WNKX01000013">
    <property type="protein sequence ID" value="MTW12396.1"/>
    <property type="molecule type" value="Genomic_DNA"/>
</dbReference>
<keyword evidence="6" id="KW-1185">Reference proteome</keyword>
<protein>
    <submittedName>
        <fullName evidence="5">Globin</fullName>
    </submittedName>
</protein>
<proteinExistence type="predicted"/>
<evidence type="ECO:0000313" key="5">
    <source>
        <dbReference type="EMBL" id="MTW12396.1"/>
    </source>
</evidence>
<dbReference type="AlphaFoldDB" id="A0A6L6QL43"/>
<dbReference type="Gene3D" id="1.10.490.10">
    <property type="entry name" value="Globins"/>
    <property type="match status" value="1"/>
</dbReference>
<dbReference type="GO" id="GO:0019825">
    <property type="term" value="F:oxygen binding"/>
    <property type="evidence" value="ECO:0007669"/>
    <property type="project" value="InterPro"/>
</dbReference>
<evidence type="ECO:0000256" key="3">
    <source>
        <dbReference type="ARBA" id="ARBA00022723"/>
    </source>
</evidence>
<dbReference type="GO" id="GO:0046872">
    <property type="term" value="F:metal ion binding"/>
    <property type="evidence" value="ECO:0007669"/>
    <property type="project" value="UniProtKB-KW"/>
</dbReference>
<keyword evidence="2" id="KW-0349">Heme</keyword>
<dbReference type="CDD" id="cd08916">
    <property type="entry name" value="TrHb3_P"/>
    <property type="match status" value="1"/>
</dbReference>
<dbReference type="InterPro" id="IPR001486">
    <property type="entry name" value="Hemoglobin_trunc"/>
</dbReference>
<evidence type="ECO:0000256" key="4">
    <source>
        <dbReference type="ARBA" id="ARBA00023004"/>
    </source>
</evidence>
<reference evidence="5 6" key="1">
    <citation type="submission" date="2019-11" db="EMBL/GenBank/DDBJ databases">
        <title>Type strains purchased from KCTC, JCM and DSMZ.</title>
        <authorList>
            <person name="Lu H."/>
        </authorList>
    </citation>
    <scope>NUCLEOTIDE SEQUENCE [LARGE SCALE GENOMIC DNA]</scope>
    <source>
        <strain evidence="5 6">JCM 31587</strain>
    </source>
</reference>
<dbReference type="SUPFAM" id="SSF46458">
    <property type="entry name" value="Globin-like"/>
    <property type="match status" value="1"/>
</dbReference>
<evidence type="ECO:0000256" key="1">
    <source>
        <dbReference type="ARBA" id="ARBA00022448"/>
    </source>
</evidence>
<dbReference type="GO" id="GO:0020037">
    <property type="term" value="F:heme binding"/>
    <property type="evidence" value="ECO:0007669"/>
    <property type="project" value="InterPro"/>
</dbReference>
<dbReference type="Pfam" id="PF01152">
    <property type="entry name" value="Bac_globin"/>
    <property type="match status" value="1"/>
</dbReference>
<dbReference type="RefSeq" id="WP_155455328.1">
    <property type="nucleotide sequence ID" value="NZ_WNKX01000013.1"/>
</dbReference>
<evidence type="ECO:0000256" key="2">
    <source>
        <dbReference type="ARBA" id="ARBA00022617"/>
    </source>
</evidence>
<dbReference type="Proteomes" id="UP000472320">
    <property type="component" value="Unassembled WGS sequence"/>
</dbReference>